<dbReference type="OrthoDB" id="1089471at2"/>
<dbReference type="GeneID" id="95619572"/>
<evidence type="ECO:0000313" key="3">
    <source>
        <dbReference type="EMBL" id="GCD32783.1"/>
    </source>
</evidence>
<dbReference type="Pfam" id="PF03644">
    <property type="entry name" value="Glyco_hydro_85"/>
    <property type="match status" value="1"/>
</dbReference>
<dbReference type="InterPro" id="IPR054110">
    <property type="entry name" value="EndoD-like_D2"/>
</dbReference>
<evidence type="ECO:0000259" key="2">
    <source>
        <dbReference type="Pfam" id="PF21910"/>
    </source>
</evidence>
<dbReference type="Gene3D" id="3.20.20.80">
    <property type="entry name" value="Glycosidases"/>
    <property type="match status" value="1"/>
</dbReference>
<organism evidence="3 4">
    <name type="scientific">Streptomyces chrestomyceticus JCM 4735</name>
    <dbReference type="NCBI Taxonomy" id="1306181"/>
    <lineage>
        <taxon>Bacteria</taxon>
        <taxon>Bacillati</taxon>
        <taxon>Actinomycetota</taxon>
        <taxon>Actinomycetes</taxon>
        <taxon>Kitasatosporales</taxon>
        <taxon>Streptomycetaceae</taxon>
        <taxon>Streptomyces</taxon>
    </lineage>
</organism>
<gene>
    <name evidence="3" type="ORF">OEIGOIKO_00500</name>
</gene>
<dbReference type="AlphaFoldDB" id="A0A7U9PV43"/>
<sequence>MATDRTQPTGAAKEVLQLYGAPYVPYWHPGRSELPSGAHSLLDWDPAQGQDRDGVFHRSRIPLRRRQQNDRLKSRPQARAGQGQVMSCAEFWGTGDNPPQGLASSRYYAFGYWQYVQILVFWAGVAGTGLICPPNGHVTDAAHRNGVKVYGSVFFPPTGHGGRQAWVRDFTTKKDDGTYPVVDKLVKVAQHFGFDGWFINYETITQGDAAIRDALAYGRSLTEPGKPGAVDFTWYEMRQQSLNDHNAQFLQHDKRRVCDSVFVDCYWDDSDLTSSKAKADQIQRPVHDLYFGLELVLEKNWKERLDLLFLKQDAHRGSLALYKAHTVSTPPKGVDDPTWTNHLYAAEAAFWTGPDPEHTSTGPVDEFPGIAHYVAEACPQSPLPFVTHFNTGHGHAYHHAGTVVRRGGWANLSLQDVLPTYRWLTGADPGCALKAGLSFDDAWEGGSCLLLEPRLEPGGSAWVRLYQLDLPATPGAQVTVRAKTHHPHGDCTVQALIADDHDPETLAAVALTRNGESPTGWATYTAYLPHHIRTLAQLGLRLTAGNLPVHGPLAVGQIIVHDAAFATPPAPTALEFQAPERTITGGFSVRLAWQPPGDASAVHHYEVYETTPGTDETFLGASLNPVFYLPQLAPRERAAARIAVTAVGHDGAHSPMTTADITW</sequence>
<dbReference type="PANTHER" id="PTHR13246:SF1">
    <property type="entry name" value="CYTOSOLIC ENDO-BETA-N-ACETYLGLUCOSAMINIDASE"/>
    <property type="match status" value="1"/>
</dbReference>
<dbReference type="RefSeq" id="WP_125043372.1">
    <property type="nucleotide sequence ID" value="NZ_BHZC01000001.1"/>
</dbReference>
<name>A0A7U9PV43_9ACTN</name>
<comment type="caution">
    <text evidence="3">The sequence shown here is derived from an EMBL/GenBank/DDBJ whole genome shotgun (WGS) entry which is preliminary data.</text>
</comment>
<dbReference type="InterPro" id="IPR013783">
    <property type="entry name" value="Ig-like_fold"/>
</dbReference>
<feature type="domain" description="Endo-beta-N-acetylglucosaminidase D-like D2" evidence="2">
    <location>
        <begin position="589"/>
        <end position="663"/>
    </location>
</feature>
<proteinExistence type="predicted"/>
<dbReference type="GO" id="GO:0005829">
    <property type="term" value="C:cytosol"/>
    <property type="evidence" value="ECO:0007669"/>
    <property type="project" value="UniProtKB-SubCell"/>
</dbReference>
<dbReference type="Pfam" id="PF21910">
    <property type="entry name" value="GH85_C"/>
    <property type="match status" value="1"/>
</dbReference>
<dbReference type="PANTHER" id="PTHR13246">
    <property type="entry name" value="ENDO BETA N-ACETYLGLUCOSAMINIDASE"/>
    <property type="match status" value="1"/>
</dbReference>
<dbReference type="InterPro" id="IPR032979">
    <property type="entry name" value="ENGase"/>
</dbReference>
<feature type="domain" description="Cytosolic endo-beta-N-acetylglucosaminidase TIM barrel" evidence="1">
    <location>
        <begin position="100"/>
        <end position="396"/>
    </location>
</feature>
<dbReference type="Gene3D" id="2.60.120.260">
    <property type="entry name" value="Galactose-binding domain-like"/>
    <property type="match status" value="1"/>
</dbReference>
<dbReference type="GO" id="GO:0005975">
    <property type="term" value="P:carbohydrate metabolic process"/>
    <property type="evidence" value="ECO:0007669"/>
    <property type="project" value="UniProtKB-ARBA"/>
</dbReference>
<dbReference type="EMBL" id="BHZC01000001">
    <property type="protein sequence ID" value="GCD32783.1"/>
    <property type="molecule type" value="Genomic_DNA"/>
</dbReference>
<dbReference type="InterPro" id="IPR005201">
    <property type="entry name" value="TIM_ENGase"/>
</dbReference>
<evidence type="ECO:0000259" key="1">
    <source>
        <dbReference type="Pfam" id="PF03644"/>
    </source>
</evidence>
<reference evidence="3 4" key="1">
    <citation type="submission" date="2018-11" db="EMBL/GenBank/DDBJ databases">
        <title>Whole genome sequence of Streptomyces chrestomyceticus NBRC 13444(T).</title>
        <authorList>
            <person name="Komaki H."/>
            <person name="Tamura T."/>
        </authorList>
    </citation>
    <scope>NUCLEOTIDE SEQUENCE [LARGE SCALE GENOMIC DNA]</scope>
    <source>
        <strain evidence="3 4">NBRC 13444</strain>
    </source>
</reference>
<dbReference type="Proteomes" id="UP000287830">
    <property type="component" value="Unassembled WGS sequence"/>
</dbReference>
<accession>A0A7U9PV43</accession>
<protein>
    <submittedName>
        <fullName evidence="3">Endo-beta-N-acetylglucosaminidase</fullName>
    </submittedName>
</protein>
<dbReference type="Gene3D" id="2.60.40.10">
    <property type="entry name" value="Immunoglobulins"/>
    <property type="match status" value="1"/>
</dbReference>
<evidence type="ECO:0000313" key="4">
    <source>
        <dbReference type="Proteomes" id="UP000287830"/>
    </source>
</evidence>
<dbReference type="GO" id="GO:0033925">
    <property type="term" value="F:mannosyl-glycoprotein endo-beta-N-acetylglucosaminidase activity"/>
    <property type="evidence" value="ECO:0007669"/>
    <property type="project" value="InterPro"/>
</dbReference>